<comment type="caution">
    <text evidence="10">The sequence shown here is derived from an EMBL/GenBank/DDBJ whole genome shotgun (WGS) entry which is preliminary data.</text>
</comment>
<feature type="transmembrane region" description="Helical" evidence="8">
    <location>
        <begin position="118"/>
        <end position="139"/>
    </location>
</feature>
<dbReference type="PANTHER" id="PTHR30576">
    <property type="entry name" value="COLANIC BIOSYNTHESIS UDP-GLUCOSE LIPID CARRIER TRANSFERASE"/>
    <property type="match status" value="1"/>
</dbReference>
<name>A0ABP7AIX8_9MICO</name>
<reference evidence="11" key="1">
    <citation type="journal article" date="2019" name="Int. J. Syst. Evol. Microbiol.">
        <title>The Global Catalogue of Microorganisms (GCM) 10K type strain sequencing project: providing services to taxonomists for standard genome sequencing and annotation.</title>
        <authorList>
            <consortium name="The Broad Institute Genomics Platform"/>
            <consortium name="The Broad Institute Genome Sequencing Center for Infectious Disease"/>
            <person name="Wu L."/>
            <person name="Ma J."/>
        </authorList>
    </citation>
    <scope>NUCLEOTIDE SEQUENCE [LARGE SCALE GENOMIC DNA]</scope>
    <source>
        <strain evidence="11">JCM 16544</strain>
    </source>
</reference>
<evidence type="ECO:0000256" key="4">
    <source>
        <dbReference type="ARBA" id="ARBA00022692"/>
    </source>
</evidence>
<dbReference type="NCBIfam" id="TIGR03025">
    <property type="entry name" value="EPS_sugtrans"/>
    <property type="match status" value="1"/>
</dbReference>
<feature type="transmembrane region" description="Helical" evidence="8">
    <location>
        <begin position="395"/>
        <end position="416"/>
    </location>
</feature>
<gene>
    <name evidence="10" type="ORF">GCM10022200_15540</name>
</gene>
<evidence type="ECO:0000256" key="5">
    <source>
        <dbReference type="ARBA" id="ARBA00022989"/>
    </source>
</evidence>
<dbReference type="GO" id="GO:0016740">
    <property type="term" value="F:transferase activity"/>
    <property type="evidence" value="ECO:0007669"/>
    <property type="project" value="UniProtKB-KW"/>
</dbReference>
<evidence type="ECO:0000256" key="3">
    <source>
        <dbReference type="ARBA" id="ARBA00022679"/>
    </source>
</evidence>
<evidence type="ECO:0000256" key="6">
    <source>
        <dbReference type="ARBA" id="ARBA00023136"/>
    </source>
</evidence>
<dbReference type="PANTHER" id="PTHR30576:SF10">
    <property type="entry name" value="SLL5057 PROTEIN"/>
    <property type="match status" value="1"/>
</dbReference>
<proteinExistence type="inferred from homology"/>
<dbReference type="InterPro" id="IPR003362">
    <property type="entry name" value="Bact_transf"/>
</dbReference>
<evidence type="ECO:0000256" key="8">
    <source>
        <dbReference type="SAM" id="Phobius"/>
    </source>
</evidence>
<keyword evidence="11" id="KW-1185">Reference proteome</keyword>
<keyword evidence="3 10" id="KW-0808">Transferase</keyword>
<comment type="subcellular location">
    <subcellularLocation>
        <location evidence="1">Membrane</location>
        <topology evidence="1">Multi-pass membrane protein</topology>
    </subcellularLocation>
</comment>
<protein>
    <submittedName>
        <fullName evidence="10">Sugar transferase</fullName>
    </submittedName>
</protein>
<feature type="domain" description="Bacterial sugar transferase" evidence="9">
    <location>
        <begin position="390"/>
        <end position="578"/>
    </location>
</feature>
<keyword evidence="5 8" id="KW-1133">Transmembrane helix</keyword>
<dbReference type="EMBL" id="BAAAYU010000005">
    <property type="protein sequence ID" value="GAA3633337.1"/>
    <property type="molecule type" value="Genomic_DNA"/>
</dbReference>
<evidence type="ECO:0000256" key="2">
    <source>
        <dbReference type="ARBA" id="ARBA00006464"/>
    </source>
</evidence>
<dbReference type="Pfam" id="PF13727">
    <property type="entry name" value="CoA_binding_3"/>
    <property type="match status" value="1"/>
</dbReference>
<dbReference type="Pfam" id="PF02397">
    <property type="entry name" value="Bac_transf"/>
    <property type="match status" value="1"/>
</dbReference>
<dbReference type="InterPro" id="IPR017475">
    <property type="entry name" value="EPS_sugar_tfrase"/>
</dbReference>
<dbReference type="Proteomes" id="UP001501697">
    <property type="component" value="Unassembled WGS sequence"/>
</dbReference>
<feature type="transmembrane region" description="Helical" evidence="8">
    <location>
        <begin position="159"/>
        <end position="177"/>
    </location>
</feature>
<keyword evidence="4 8" id="KW-0812">Transmembrane</keyword>
<feature type="transmembrane region" description="Helical" evidence="8">
    <location>
        <begin position="221"/>
        <end position="240"/>
    </location>
</feature>
<sequence>MLHWGRYRPVACRVKPACEVDHRVRGLSALEQARHDTITMTATADARGRQWHNGRIRVPSLGTGAVGLRGRREGGDVASEILGAASSPLDPDESKATASARPVADRSTPDWRRRYARMLWTSDALVLLIVVFGTQIAWFGLGNADVSIREDSRLSTISYWGFSTALVVVWMWSLSLIDSRSDRIVGAGSAEYIRIVSVSTRVFGIIAILAFLLRVDVARGYLLISFPLGVAALLLERWLWRRWLIAKRAAGEFTARVVLVGSAASVAQIAASLRRSTSAGYRVVGACVPGGRPGTTVESTDIPIFGDVTDVASALTVADADTVAITSTDELPPSGVKRISWGLEAGRQHLVLAPGIIDVAGPRIQTRPVAGLPLIHVETPRYSLGQRIVKRTMDIVLSLIGIVVLGPLMVAVAIAIRSTSGGPAIFGQVRIGYDGRAFRMLKFRTMVEDAEDRLAALVPERDAGNEVLFKMSRDPRVTPIGRFLRRFSLDELPQLFNVLGGSMSLVGPRPPLPREVARYDDHVHRRFLVKPGITGMWQISGRSSLSWDESVRLDLSYVENWTLIGDAVILFKTLRAALAPGDTAY</sequence>
<evidence type="ECO:0000313" key="11">
    <source>
        <dbReference type="Proteomes" id="UP001501697"/>
    </source>
</evidence>
<comment type="similarity">
    <text evidence="2">Belongs to the bacterial sugar transferase family.</text>
</comment>
<keyword evidence="6 8" id="KW-0472">Membrane</keyword>
<accession>A0ABP7AIX8</accession>
<evidence type="ECO:0000256" key="7">
    <source>
        <dbReference type="SAM" id="MobiDB-lite"/>
    </source>
</evidence>
<feature type="transmembrane region" description="Helical" evidence="8">
    <location>
        <begin position="198"/>
        <end position="215"/>
    </location>
</feature>
<evidence type="ECO:0000259" key="9">
    <source>
        <dbReference type="Pfam" id="PF02397"/>
    </source>
</evidence>
<evidence type="ECO:0000313" key="10">
    <source>
        <dbReference type="EMBL" id="GAA3633337.1"/>
    </source>
</evidence>
<organism evidence="10 11">
    <name type="scientific">Microbacterium awajiense</name>
    <dbReference type="NCBI Taxonomy" id="415214"/>
    <lineage>
        <taxon>Bacteria</taxon>
        <taxon>Bacillati</taxon>
        <taxon>Actinomycetota</taxon>
        <taxon>Actinomycetes</taxon>
        <taxon>Micrococcales</taxon>
        <taxon>Microbacteriaceae</taxon>
        <taxon>Microbacterium</taxon>
    </lineage>
</organism>
<feature type="region of interest" description="Disordered" evidence="7">
    <location>
        <begin position="84"/>
        <end position="104"/>
    </location>
</feature>
<evidence type="ECO:0000256" key="1">
    <source>
        <dbReference type="ARBA" id="ARBA00004141"/>
    </source>
</evidence>